<dbReference type="SMART" id="SM00785">
    <property type="entry name" value="AARP2CN"/>
    <property type="match status" value="1"/>
</dbReference>
<dbReference type="PANTHER" id="PTHR12858">
    <property type="entry name" value="RIBOSOME BIOGENESIS PROTEIN"/>
    <property type="match status" value="1"/>
</dbReference>
<evidence type="ECO:0000313" key="5">
    <source>
        <dbReference type="Proteomes" id="UP000770661"/>
    </source>
</evidence>
<dbReference type="GO" id="GO:0000479">
    <property type="term" value="P:endonucleolytic cleavage of tricistronic rRNA transcript (SSU-rRNA, 5.8S rRNA, LSU-rRNA)"/>
    <property type="evidence" value="ECO:0007669"/>
    <property type="project" value="TreeGrafter"/>
</dbReference>
<evidence type="ECO:0000256" key="1">
    <source>
        <dbReference type="SAM" id="MobiDB-lite"/>
    </source>
</evidence>
<dbReference type="EMBL" id="JACEEZ010005601">
    <property type="protein sequence ID" value="KAG0725504.1"/>
    <property type="molecule type" value="Genomic_DNA"/>
</dbReference>
<dbReference type="GO" id="GO:0005525">
    <property type="term" value="F:GTP binding"/>
    <property type="evidence" value="ECO:0007669"/>
    <property type="project" value="TreeGrafter"/>
</dbReference>
<dbReference type="GO" id="GO:0034511">
    <property type="term" value="F:U3 snoRNA binding"/>
    <property type="evidence" value="ECO:0007669"/>
    <property type="project" value="TreeGrafter"/>
</dbReference>
<sequence length="257" mass="29617">MAQGLPTPVHVVTDLEEVSQKSGSVGREMETETLEQDLGTKLSLKPPPSPFRPHRKHQLKQNLAKEIEVRFPGPAKLHTVATPQDALLVLRHIGAQKQRPVFFRDNRPHIMAEKIEFIPEGVTGTLRVHGYLRGQPLSVNSLVHMPGWGEYQMSAIHLRADPFPLDRRGKGGAVVDEELSLVEEADVNVQESLISTNEVRSIILFFFIYLFFILFFFKIFFFFWIFFRRNKFTMSFLMRKILVEKKKKKNLGVLYIT</sequence>
<keyword evidence="5" id="KW-1185">Reference proteome</keyword>
<dbReference type="Proteomes" id="UP000770661">
    <property type="component" value="Unassembled WGS sequence"/>
</dbReference>
<dbReference type="InterPro" id="IPR012948">
    <property type="entry name" value="AARP2CN"/>
</dbReference>
<dbReference type="GO" id="GO:0003924">
    <property type="term" value="F:GTPase activity"/>
    <property type="evidence" value="ECO:0007669"/>
    <property type="project" value="TreeGrafter"/>
</dbReference>
<keyword evidence="2" id="KW-1133">Transmembrane helix</keyword>
<gene>
    <name evidence="4" type="primary">tsr1_1</name>
    <name evidence="4" type="ORF">GWK47_038564</name>
</gene>
<dbReference type="Pfam" id="PF08142">
    <property type="entry name" value="AARP2CN"/>
    <property type="match status" value="1"/>
</dbReference>
<keyword evidence="2" id="KW-0812">Transmembrane</keyword>
<dbReference type="GO" id="GO:0005634">
    <property type="term" value="C:nucleus"/>
    <property type="evidence" value="ECO:0007669"/>
    <property type="project" value="InterPro"/>
</dbReference>
<dbReference type="GO" id="GO:0000462">
    <property type="term" value="P:maturation of SSU-rRNA from tricistronic rRNA transcript (SSU-rRNA, 5.8S rRNA, LSU-rRNA)"/>
    <property type="evidence" value="ECO:0007669"/>
    <property type="project" value="TreeGrafter"/>
</dbReference>
<dbReference type="PANTHER" id="PTHR12858:SF1">
    <property type="entry name" value="PRE-RRNA-PROCESSING PROTEIN TSR1 HOMOLOG"/>
    <property type="match status" value="1"/>
</dbReference>
<accession>A0A8J4YMU1</accession>
<keyword evidence="2" id="KW-0472">Membrane</keyword>
<reference evidence="4" key="1">
    <citation type="submission" date="2020-07" db="EMBL/GenBank/DDBJ databases">
        <title>The High-quality genome of the commercially important snow crab, Chionoecetes opilio.</title>
        <authorList>
            <person name="Jeong J.-H."/>
            <person name="Ryu S."/>
        </authorList>
    </citation>
    <scope>NUCLEOTIDE SEQUENCE</scope>
    <source>
        <strain evidence="4">MADBK_172401_WGS</strain>
        <tissue evidence="4">Digestive gland</tissue>
    </source>
</reference>
<feature type="transmembrane region" description="Helical" evidence="2">
    <location>
        <begin position="202"/>
        <end position="227"/>
    </location>
</feature>
<dbReference type="GO" id="GO:0030688">
    <property type="term" value="C:preribosome, small subunit precursor"/>
    <property type="evidence" value="ECO:0007669"/>
    <property type="project" value="TreeGrafter"/>
</dbReference>
<feature type="region of interest" description="Disordered" evidence="1">
    <location>
        <begin position="17"/>
        <end position="54"/>
    </location>
</feature>
<dbReference type="InterPro" id="IPR039761">
    <property type="entry name" value="Bms1/Tsr1"/>
</dbReference>
<feature type="domain" description="AARP2CN" evidence="3">
    <location>
        <begin position="85"/>
        <end position="163"/>
    </location>
</feature>
<evidence type="ECO:0000256" key="2">
    <source>
        <dbReference type="SAM" id="Phobius"/>
    </source>
</evidence>
<evidence type="ECO:0000313" key="4">
    <source>
        <dbReference type="EMBL" id="KAG0725504.1"/>
    </source>
</evidence>
<proteinExistence type="predicted"/>
<dbReference type="OrthoDB" id="119302at2759"/>
<dbReference type="AlphaFoldDB" id="A0A8J4YMU1"/>
<comment type="caution">
    <text evidence="4">The sequence shown here is derived from an EMBL/GenBank/DDBJ whole genome shotgun (WGS) entry which is preliminary data.</text>
</comment>
<evidence type="ECO:0000259" key="3">
    <source>
        <dbReference type="SMART" id="SM00785"/>
    </source>
</evidence>
<name>A0A8J4YMU1_CHIOP</name>
<protein>
    <submittedName>
        <fullName evidence="4">Pre-rRNA-processing protein TSR1</fullName>
    </submittedName>
</protein>
<organism evidence="4 5">
    <name type="scientific">Chionoecetes opilio</name>
    <name type="common">Atlantic snow crab</name>
    <name type="synonym">Cancer opilio</name>
    <dbReference type="NCBI Taxonomy" id="41210"/>
    <lineage>
        <taxon>Eukaryota</taxon>
        <taxon>Metazoa</taxon>
        <taxon>Ecdysozoa</taxon>
        <taxon>Arthropoda</taxon>
        <taxon>Crustacea</taxon>
        <taxon>Multicrustacea</taxon>
        <taxon>Malacostraca</taxon>
        <taxon>Eumalacostraca</taxon>
        <taxon>Eucarida</taxon>
        <taxon>Decapoda</taxon>
        <taxon>Pleocyemata</taxon>
        <taxon>Brachyura</taxon>
        <taxon>Eubrachyura</taxon>
        <taxon>Majoidea</taxon>
        <taxon>Majidae</taxon>
        <taxon>Chionoecetes</taxon>
    </lineage>
</organism>